<name>A0ABQ4ILM4_9ACTN</name>
<evidence type="ECO:0000313" key="3">
    <source>
        <dbReference type="Proteomes" id="UP000647860"/>
    </source>
</evidence>
<feature type="transmembrane region" description="Helical" evidence="1">
    <location>
        <begin position="6"/>
        <end position="26"/>
    </location>
</feature>
<gene>
    <name evidence="2" type="ORF">Vgi01_54960</name>
</gene>
<dbReference type="EMBL" id="BOPA01000051">
    <property type="protein sequence ID" value="GIJ18812.1"/>
    <property type="molecule type" value="Genomic_DNA"/>
</dbReference>
<keyword evidence="1" id="KW-0472">Membrane</keyword>
<keyword evidence="3" id="KW-1185">Reference proteome</keyword>
<dbReference type="Pfam" id="PF19941">
    <property type="entry name" value="DUF6403"/>
    <property type="match status" value="1"/>
</dbReference>
<keyword evidence="1" id="KW-1133">Transmembrane helix</keyword>
<dbReference type="InterPro" id="IPR045645">
    <property type="entry name" value="DUF6403"/>
</dbReference>
<comment type="caution">
    <text evidence="2">The sequence shown here is derived from an EMBL/GenBank/DDBJ whole genome shotgun (WGS) entry which is preliminary data.</text>
</comment>
<keyword evidence="1" id="KW-0812">Transmembrane</keyword>
<evidence type="ECO:0000256" key="1">
    <source>
        <dbReference type="SAM" id="Phobius"/>
    </source>
</evidence>
<protein>
    <submittedName>
        <fullName evidence="2">Uncharacterized protein</fullName>
    </submittedName>
</protein>
<proteinExistence type="predicted"/>
<organism evidence="2 3">
    <name type="scientific">Micromonospora gifhornensis</name>
    <dbReference type="NCBI Taxonomy" id="84594"/>
    <lineage>
        <taxon>Bacteria</taxon>
        <taxon>Bacillati</taxon>
        <taxon>Actinomycetota</taxon>
        <taxon>Actinomycetes</taxon>
        <taxon>Micromonosporales</taxon>
        <taxon>Micromonosporaceae</taxon>
        <taxon>Micromonospora</taxon>
    </lineage>
</organism>
<evidence type="ECO:0000313" key="2">
    <source>
        <dbReference type="EMBL" id="GIJ18812.1"/>
    </source>
</evidence>
<sequence>MSPSLLIWLVGGVLLLAAGIVTTLLPRLRTRTRATRVAWSRARAAIDSATVSRDAAAVRLPEADRLLARAELLAAERGGTAAAQVATEHARQADRLWRSQS</sequence>
<dbReference type="RefSeq" id="WP_102655803.1">
    <property type="nucleotide sequence ID" value="NZ_BAAAGZ010000004.1"/>
</dbReference>
<reference evidence="2 3" key="1">
    <citation type="submission" date="2021-01" db="EMBL/GenBank/DDBJ databases">
        <title>Whole genome shotgun sequence of Verrucosispora gifhornensis NBRC 16317.</title>
        <authorList>
            <person name="Komaki H."/>
            <person name="Tamura T."/>
        </authorList>
    </citation>
    <scope>NUCLEOTIDE SEQUENCE [LARGE SCALE GENOMIC DNA]</scope>
    <source>
        <strain evidence="2 3">NBRC 16317</strain>
    </source>
</reference>
<accession>A0ABQ4ILM4</accession>
<dbReference type="Proteomes" id="UP000647860">
    <property type="component" value="Unassembled WGS sequence"/>
</dbReference>